<dbReference type="PANTHER" id="PTHR14003:SF19">
    <property type="entry name" value="YY2 TRANSCRIPTION FACTOR"/>
    <property type="match status" value="1"/>
</dbReference>
<proteinExistence type="predicted"/>
<dbReference type="GO" id="GO:0000981">
    <property type="term" value="F:DNA-binding transcription factor activity, RNA polymerase II-specific"/>
    <property type="evidence" value="ECO:0007669"/>
    <property type="project" value="TreeGrafter"/>
</dbReference>
<dbReference type="InterPro" id="IPR036236">
    <property type="entry name" value="Znf_C2H2_sf"/>
</dbReference>
<dbReference type="InterPro" id="IPR013087">
    <property type="entry name" value="Znf_C2H2_type"/>
</dbReference>
<evidence type="ECO:0000313" key="8">
    <source>
        <dbReference type="EMBL" id="KZT05161.1"/>
    </source>
</evidence>
<dbReference type="STRING" id="1314785.A0A165DLS1"/>
<feature type="region of interest" description="Disordered" evidence="6">
    <location>
        <begin position="620"/>
        <end position="639"/>
    </location>
</feature>
<feature type="compositionally biased region" description="Polar residues" evidence="6">
    <location>
        <begin position="568"/>
        <end position="587"/>
    </location>
</feature>
<dbReference type="SMART" id="SM00355">
    <property type="entry name" value="ZnF_C2H2"/>
    <property type="match status" value="3"/>
</dbReference>
<feature type="region of interest" description="Disordered" evidence="6">
    <location>
        <begin position="303"/>
        <end position="323"/>
    </location>
</feature>
<dbReference type="GO" id="GO:0005667">
    <property type="term" value="C:transcription regulator complex"/>
    <property type="evidence" value="ECO:0007669"/>
    <property type="project" value="TreeGrafter"/>
</dbReference>
<feature type="domain" description="C2H2-type" evidence="7">
    <location>
        <begin position="369"/>
        <end position="391"/>
    </location>
</feature>
<evidence type="ECO:0000256" key="2">
    <source>
        <dbReference type="ARBA" id="ARBA00022737"/>
    </source>
</evidence>
<keyword evidence="3 5" id="KW-0863">Zinc-finger</keyword>
<dbReference type="GO" id="GO:0008270">
    <property type="term" value="F:zinc ion binding"/>
    <property type="evidence" value="ECO:0007669"/>
    <property type="project" value="UniProtKB-KW"/>
</dbReference>
<organism evidence="8 9">
    <name type="scientific">Laetiporus sulphureus 93-53</name>
    <dbReference type="NCBI Taxonomy" id="1314785"/>
    <lineage>
        <taxon>Eukaryota</taxon>
        <taxon>Fungi</taxon>
        <taxon>Dikarya</taxon>
        <taxon>Basidiomycota</taxon>
        <taxon>Agaricomycotina</taxon>
        <taxon>Agaricomycetes</taxon>
        <taxon>Polyporales</taxon>
        <taxon>Laetiporus</taxon>
    </lineage>
</organism>
<dbReference type="InParanoid" id="A0A165DLS1"/>
<evidence type="ECO:0000256" key="5">
    <source>
        <dbReference type="PROSITE-ProRule" id="PRU00042"/>
    </source>
</evidence>
<dbReference type="GeneID" id="63824152"/>
<evidence type="ECO:0000256" key="4">
    <source>
        <dbReference type="ARBA" id="ARBA00022833"/>
    </source>
</evidence>
<feature type="compositionally biased region" description="Acidic residues" evidence="6">
    <location>
        <begin position="17"/>
        <end position="28"/>
    </location>
</feature>
<dbReference type="PROSITE" id="PS50157">
    <property type="entry name" value="ZINC_FINGER_C2H2_2"/>
    <property type="match status" value="3"/>
</dbReference>
<dbReference type="AlphaFoldDB" id="A0A165DLS1"/>
<evidence type="ECO:0000313" key="9">
    <source>
        <dbReference type="Proteomes" id="UP000076871"/>
    </source>
</evidence>
<evidence type="ECO:0000256" key="1">
    <source>
        <dbReference type="ARBA" id="ARBA00022723"/>
    </source>
</evidence>
<dbReference type="SUPFAM" id="SSF57667">
    <property type="entry name" value="beta-beta-alpha zinc fingers"/>
    <property type="match status" value="2"/>
</dbReference>
<evidence type="ECO:0000259" key="7">
    <source>
        <dbReference type="PROSITE" id="PS50157"/>
    </source>
</evidence>
<keyword evidence="1" id="KW-0479">Metal-binding</keyword>
<dbReference type="OrthoDB" id="8922241at2759"/>
<feature type="compositionally biased region" description="Acidic residues" evidence="6">
    <location>
        <begin position="628"/>
        <end position="639"/>
    </location>
</feature>
<reference evidence="8 9" key="1">
    <citation type="journal article" date="2016" name="Mol. Biol. Evol.">
        <title>Comparative Genomics of Early-Diverging Mushroom-Forming Fungi Provides Insights into the Origins of Lignocellulose Decay Capabilities.</title>
        <authorList>
            <person name="Nagy L.G."/>
            <person name="Riley R."/>
            <person name="Tritt A."/>
            <person name="Adam C."/>
            <person name="Daum C."/>
            <person name="Floudas D."/>
            <person name="Sun H."/>
            <person name="Yadav J.S."/>
            <person name="Pangilinan J."/>
            <person name="Larsson K.H."/>
            <person name="Matsuura K."/>
            <person name="Barry K."/>
            <person name="Labutti K."/>
            <person name="Kuo R."/>
            <person name="Ohm R.A."/>
            <person name="Bhattacharya S.S."/>
            <person name="Shirouzu T."/>
            <person name="Yoshinaga Y."/>
            <person name="Martin F.M."/>
            <person name="Grigoriev I.V."/>
            <person name="Hibbett D.S."/>
        </authorList>
    </citation>
    <scope>NUCLEOTIDE SEQUENCE [LARGE SCALE GENOMIC DNA]</scope>
    <source>
        <strain evidence="8 9">93-53</strain>
    </source>
</reference>
<dbReference type="EMBL" id="KV427632">
    <property type="protein sequence ID" value="KZT05161.1"/>
    <property type="molecule type" value="Genomic_DNA"/>
</dbReference>
<dbReference type="Pfam" id="PF00096">
    <property type="entry name" value="zf-C2H2"/>
    <property type="match status" value="2"/>
</dbReference>
<keyword evidence="9" id="KW-1185">Reference proteome</keyword>
<protein>
    <recommendedName>
        <fullName evidence="7">C2H2-type domain-containing protein</fullName>
    </recommendedName>
</protein>
<accession>A0A165DLS1</accession>
<sequence>MADLADSTELPTAMAEEGYDEDYDGQYEEGYDDYDAEDIDAEAEAMAFRLQEQLRADIARAQLEAAAAAAQAVPLPAHNTVPLEQSSAFLERKGVPATSTDGAAAAKRRRHDAAIVTMKGILSLASGNPFIHATLSGYNVSGSNNANIVDVFSQCISAGTVSPKVARSLGEALLSLAKSEALFASLRNSDAPVIQLDKGKRKREGSHEVAESPAPKRVAFDQPDLRHLISEAVRTIMRVLAPDSSAPGHHALNGALISSIHVQLHQVFLFAVTSSPRGGQRTAALQELAGLIQMIGVLSSTPIGSHGASPAPAPSTTWSNPYNAPAAPPSSDLGAAVYPCLMPTCTKIFHRLYSLRAHQRLHTLVDRPFRCAHCPASFVRNHDLKRHEKLHERRAWRCSGCGKVFSRRDAIKRHKDSRGRAGGRDGGVEPGIGESTCAYAEIEEVEVEKAVGDEEASRRTKLWNEIVATQLAGALHAAASPADRDAGPPEEGEVDPGVVAEAQTIVLQLHGLLKVYVARGLGHPPPVPGRQLPPPVSHSNQTTLASVIAQSQQFQFQSSPPIAVGPSTAPSTSTMNPVDQGQSTSDAPQSSLSSLPLSEEQTRQLEQAIAQAALAAQAQAEKEAALEERDEGSDFEEGGEEEDASLLFGLFMAQLRHQESIMWMVRVFPHALSIDFRPAVARLSAPRALAGHRTEVGVAAYPTSVSSTSVAPHLLILVLRVAATRRDGSSIREACPNGMIGKIGAAIKQMDSTSSIWCTQSRRGCWFHTTSSSGKNDLVQAREELAGRSRCPLFPLLAKLFLQLAVLQPGVDGDGRQQRCHVHDARQDAYASLRRVPGSALGQPGAAPEVTEEDARCSEETAGVAGVTHDRVRTVGDQGVLLANGCLEGKELAEVPEAAYANHAAGDFEHESDEEWGREADGSWRCAGSERQEGENATGKHAWVATREDGRAFAYCQHPDGKLSGSKLFFRAAG</sequence>
<feature type="region of interest" description="Disordered" evidence="6">
    <location>
        <begin position="1"/>
        <end position="28"/>
    </location>
</feature>
<dbReference type="PROSITE" id="PS00028">
    <property type="entry name" value="ZINC_FINGER_C2H2_1"/>
    <property type="match status" value="1"/>
</dbReference>
<keyword evidence="2" id="KW-0677">Repeat</keyword>
<evidence type="ECO:0000256" key="3">
    <source>
        <dbReference type="ARBA" id="ARBA00022771"/>
    </source>
</evidence>
<dbReference type="RefSeq" id="XP_040762901.1">
    <property type="nucleotide sequence ID" value="XM_040907123.1"/>
</dbReference>
<feature type="compositionally biased region" description="Low complexity" evidence="6">
    <location>
        <begin position="588"/>
        <end position="602"/>
    </location>
</feature>
<dbReference type="GO" id="GO:0000978">
    <property type="term" value="F:RNA polymerase II cis-regulatory region sequence-specific DNA binding"/>
    <property type="evidence" value="ECO:0007669"/>
    <property type="project" value="TreeGrafter"/>
</dbReference>
<gene>
    <name evidence="8" type="ORF">LAESUDRAFT_715178</name>
</gene>
<dbReference type="PANTHER" id="PTHR14003">
    <property type="entry name" value="TRANSCRIPTIONAL REPRESSOR PROTEIN YY"/>
    <property type="match status" value="1"/>
</dbReference>
<keyword evidence="4" id="KW-0862">Zinc</keyword>
<dbReference type="Gene3D" id="3.30.160.60">
    <property type="entry name" value="Classic Zinc Finger"/>
    <property type="match status" value="2"/>
</dbReference>
<feature type="domain" description="C2H2-type" evidence="7">
    <location>
        <begin position="338"/>
        <end position="363"/>
    </location>
</feature>
<evidence type="ECO:0000256" key="6">
    <source>
        <dbReference type="SAM" id="MobiDB-lite"/>
    </source>
</evidence>
<feature type="domain" description="C2H2-type" evidence="7">
    <location>
        <begin position="396"/>
        <end position="425"/>
    </location>
</feature>
<dbReference type="GO" id="GO:0000785">
    <property type="term" value="C:chromatin"/>
    <property type="evidence" value="ECO:0007669"/>
    <property type="project" value="TreeGrafter"/>
</dbReference>
<feature type="region of interest" description="Disordered" evidence="6">
    <location>
        <begin position="556"/>
        <end position="602"/>
    </location>
</feature>
<dbReference type="GO" id="GO:0031519">
    <property type="term" value="C:PcG protein complex"/>
    <property type="evidence" value="ECO:0007669"/>
    <property type="project" value="TreeGrafter"/>
</dbReference>
<dbReference type="Proteomes" id="UP000076871">
    <property type="component" value="Unassembled WGS sequence"/>
</dbReference>
<name>A0A165DLS1_9APHY</name>